<keyword evidence="5 7" id="KW-0472">Membrane</keyword>
<keyword evidence="3 7" id="KW-0812">Transmembrane</keyword>
<feature type="compositionally biased region" description="Low complexity" evidence="6">
    <location>
        <begin position="66"/>
        <end position="81"/>
    </location>
</feature>
<evidence type="ECO:0000313" key="9">
    <source>
        <dbReference type="Proteomes" id="UP000077755"/>
    </source>
</evidence>
<dbReference type="GO" id="GO:0008104">
    <property type="term" value="P:intracellular protein localization"/>
    <property type="evidence" value="ECO:0007669"/>
    <property type="project" value="TreeGrafter"/>
</dbReference>
<keyword evidence="4 7" id="KW-1133">Transmembrane helix</keyword>
<dbReference type="KEGG" id="dcr:108218913"/>
<feature type="region of interest" description="Disordered" evidence="6">
    <location>
        <begin position="59"/>
        <end position="82"/>
    </location>
</feature>
<dbReference type="EMBL" id="CP093346">
    <property type="protein sequence ID" value="WOG96888.1"/>
    <property type="molecule type" value="Genomic_DNA"/>
</dbReference>
<evidence type="ECO:0000256" key="6">
    <source>
        <dbReference type="SAM" id="MobiDB-lite"/>
    </source>
</evidence>
<protein>
    <recommendedName>
        <fullName evidence="10">Protein odr-4 homolog</fullName>
    </recommendedName>
</protein>
<evidence type="ECO:0000256" key="3">
    <source>
        <dbReference type="ARBA" id="ARBA00022692"/>
    </source>
</evidence>
<dbReference type="AlphaFoldDB" id="A0AAF0WYJ6"/>
<dbReference type="GO" id="GO:0012505">
    <property type="term" value="C:endomembrane system"/>
    <property type="evidence" value="ECO:0007669"/>
    <property type="project" value="TreeGrafter"/>
</dbReference>
<reference evidence="8" key="1">
    <citation type="journal article" date="2016" name="Nat. Genet.">
        <title>A high-quality carrot genome assembly provides new insights into carotenoid accumulation and asterid genome evolution.</title>
        <authorList>
            <person name="Iorizzo M."/>
            <person name="Ellison S."/>
            <person name="Senalik D."/>
            <person name="Zeng P."/>
            <person name="Satapoomin P."/>
            <person name="Huang J."/>
            <person name="Bowman M."/>
            <person name="Iovene M."/>
            <person name="Sanseverino W."/>
            <person name="Cavagnaro P."/>
            <person name="Yildiz M."/>
            <person name="Macko-Podgorni A."/>
            <person name="Moranska E."/>
            <person name="Grzebelus E."/>
            <person name="Grzebelus D."/>
            <person name="Ashrafi H."/>
            <person name="Zheng Z."/>
            <person name="Cheng S."/>
            <person name="Spooner D."/>
            <person name="Van Deynze A."/>
            <person name="Simon P."/>
        </authorList>
    </citation>
    <scope>NUCLEOTIDE SEQUENCE</scope>
    <source>
        <tissue evidence="8">Leaf</tissue>
    </source>
</reference>
<dbReference type="InterPro" id="IPR029454">
    <property type="entry name" value="ODR-4-like"/>
</dbReference>
<evidence type="ECO:0000256" key="4">
    <source>
        <dbReference type="ARBA" id="ARBA00022989"/>
    </source>
</evidence>
<name>A0AAF0WYJ6_DAUCS</name>
<gene>
    <name evidence="8" type="ORF">DCAR_0416226</name>
</gene>
<accession>A0AAF0WYJ6</accession>
<dbReference type="GO" id="GO:0016020">
    <property type="term" value="C:membrane"/>
    <property type="evidence" value="ECO:0007669"/>
    <property type="project" value="UniProtKB-SubCell"/>
</dbReference>
<dbReference type="PANTHER" id="PTHR33966">
    <property type="entry name" value="PROTEIN ODR-4 HOMOLOG"/>
    <property type="match status" value="1"/>
</dbReference>
<comment type="similarity">
    <text evidence="2">Belongs to the ODR-4 family.</text>
</comment>
<evidence type="ECO:0008006" key="10">
    <source>
        <dbReference type="Google" id="ProtNLM"/>
    </source>
</evidence>
<dbReference type="Pfam" id="PF14778">
    <property type="entry name" value="ODR4-like"/>
    <property type="match status" value="1"/>
</dbReference>
<keyword evidence="9" id="KW-1185">Reference proteome</keyword>
<feature type="transmembrane region" description="Helical" evidence="7">
    <location>
        <begin position="468"/>
        <end position="488"/>
    </location>
</feature>
<comment type="subcellular location">
    <subcellularLocation>
        <location evidence="1">Membrane</location>
    </subcellularLocation>
</comment>
<organism evidence="8 9">
    <name type="scientific">Daucus carota subsp. sativus</name>
    <name type="common">Carrot</name>
    <dbReference type="NCBI Taxonomy" id="79200"/>
    <lineage>
        <taxon>Eukaryota</taxon>
        <taxon>Viridiplantae</taxon>
        <taxon>Streptophyta</taxon>
        <taxon>Embryophyta</taxon>
        <taxon>Tracheophyta</taxon>
        <taxon>Spermatophyta</taxon>
        <taxon>Magnoliopsida</taxon>
        <taxon>eudicotyledons</taxon>
        <taxon>Gunneridae</taxon>
        <taxon>Pentapetalae</taxon>
        <taxon>asterids</taxon>
        <taxon>campanulids</taxon>
        <taxon>Apiales</taxon>
        <taxon>Apiaceae</taxon>
        <taxon>Apioideae</taxon>
        <taxon>Scandiceae</taxon>
        <taxon>Daucinae</taxon>
        <taxon>Daucus</taxon>
        <taxon>Daucus sect. Daucus</taxon>
    </lineage>
</organism>
<evidence type="ECO:0000256" key="2">
    <source>
        <dbReference type="ARBA" id="ARBA00010131"/>
    </source>
</evidence>
<dbReference type="Proteomes" id="UP000077755">
    <property type="component" value="Chromosome 4"/>
</dbReference>
<sequence>MVKSVVGEEQQLKLAEDRLTQSGLSCEVGLVIGKLSSKLDRGFVFDLVQTPRNDAGEPACSLVDINNNQKNKNKKGGSSSSPPLLSIDADWVSEHARQVSRMLLGGMKVVGIYIWANESSFKNSTLVLCQTVKGAAEAAQLKAAGLDESLLIHISYSPRRWTCRNCTVASNITSSSLRPCDFKMGKALASLQTFRCTYSFDMRLPIFHENRSSIESLAAILRHGISNQVQELKTAKALIDGKLVIDLEQCASEGLHDVEFLVPFMQNTALEGSQKEVVGVLTFRGSVYSFAYINSREPVSQALADIKGDILTSLQSRLDIICDEEDSESDPIAGGVAELRNDLSTEKLGAKLDLKFLSQQCKIAFPRRVFVPWLADTYICDYVQPSETLEVLKDHFVELMSVEAPTDASKILELETEAPTLGFFASKSFWDMVIPKSSGNKPSLSERNIVDAGTVGVQKSVRSANFNITAAVLILVVSILVGLALLYFKGSS</sequence>
<evidence type="ECO:0000256" key="7">
    <source>
        <dbReference type="SAM" id="Phobius"/>
    </source>
</evidence>
<dbReference type="PANTHER" id="PTHR33966:SF1">
    <property type="entry name" value="PROTEIN ODR-4 HOMOLOG"/>
    <property type="match status" value="1"/>
</dbReference>
<proteinExistence type="inferred from homology"/>
<evidence type="ECO:0000313" key="8">
    <source>
        <dbReference type="EMBL" id="WOG96888.1"/>
    </source>
</evidence>
<evidence type="ECO:0000256" key="1">
    <source>
        <dbReference type="ARBA" id="ARBA00004370"/>
    </source>
</evidence>
<evidence type="ECO:0000256" key="5">
    <source>
        <dbReference type="ARBA" id="ARBA00023136"/>
    </source>
</evidence>
<reference evidence="8" key="2">
    <citation type="submission" date="2022-03" db="EMBL/GenBank/DDBJ databases">
        <title>Draft title - Genomic analysis of global carrot germplasm unveils the trajectory of domestication and the origin of high carotenoid orange carrot.</title>
        <authorList>
            <person name="Iorizzo M."/>
            <person name="Ellison S."/>
            <person name="Senalik D."/>
            <person name="Macko-Podgorni A."/>
            <person name="Grzebelus D."/>
            <person name="Bostan H."/>
            <person name="Rolling W."/>
            <person name="Curaba J."/>
            <person name="Simon P."/>
        </authorList>
    </citation>
    <scope>NUCLEOTIDE SEQUENCE</scope>
    <source>
        <tissue evidence="8">Leaf</tissue>
    </source>
</reference>